<proteinExistence type="predicted"/>
<keyword evidence="2" id="KW-1185">Reference proteome</keyword>
<organism evidence="1 2">
    <name type="scientific">Austropuccinia psidii MF-1</name>
    <dbReference type="NCBI Taxonomy" id="1389203"/>
    <lineage>
        <taxon>Eukaryota</taxon>
        <taxon>Fungi</taxon>
        <taxon>Dikarya</taxon>
        <taxon>Basidiomycota</taxon>
        <taxon>Pucciniomycotina</taxon>
        <taxon>Pucciniomycetes</taxon>
        <taxon>Pucciniales</taxon>
        <taxon>Sphaerophragmiaceae</taxon>
        <taxon>Austropuccinia</taxon>
    </lineage>
</organism>
<reference evidence="1" key="1">
    <citation type="submission" date="2021-03" db="EMBL/GenBank/DDBJ databases">
        <title>Draft genome sequence of rust myrtle Austropuccinia psidii MF-1, a brazilian biotype.</title>
        <authorList>
            <person name="Quecine M.C."/>
            <person name="Pachon D.M.R."/>
            <person name="Bonatelli M.L."/>
            <person name="Correr F.H."/>
            <person name="Franceschini L.M."/>
            <person name="Leite T.F."/>
            <person name="Margarido G.R.A."/>
            <person name="Almeida C.A."/>
            <person name="Ferrarezi J.A."/>
            <person name="Labate C.A."/>
        </authorList>
    </citation>
    <scope>NUCLEOTIDE SEQUENCE</scope>
    <source>
        <strain evidence="1">MF-1</strain>
    </source>
</reference>
<protein>
    <submittedName>
        <fullName evidence="1">Uncharacterized protein</fullName>
    </submittedName>
</protein>
<evidence type="ECO:0000313" key="2">
    <source>
        <dbReference type="Proteomes" id="UP000765509"/>
    </source>
</evidence>
<dbReference type="Proteomes" id="UP000765509">
    <property type="component" value="Unassembled WGS sequence"/>
</dbReference>
<sequence length="90" mass="10203">MASPPDGTPKEGMDNNILTHMIKEQNESSQEEIRWEYDATSDLNTIIPENPQQLIAASGLVTFLRGIMDDTQSIKPLQEDNKLTVLKKRY</sequence>
<gene>
    <name evidence="1" type="ORF">O181_005511</name>
</gene>
<dbReference type="EMBL" id="AVOT02001128">
    <property type="protein sequence ID" value="MBW0465796.1"/>
    <property type="molecule type" value="Genomic_DNA"/>
</dbReference>
<name>A0A9Q3BHD8_9BASI</name>
<accession>A0A9Q3BHD8</accession>
<comment type="caution">
    <text evidence="1">The sequence shown here is derived from an EMBL/GenBank/DDBJ whole genome shotgun (WGS) entry which is preliminary data.</text>
</comment>
<dbReference type="AlphaFoldDB" id="A0A9Q3BHD8"/>
<evidence type="ECO:0000313" key="1">
    <source>
        <dbReference type="EMBL" id="MBW0465796.1"/>
    </source>
</evidence>